<reference evidence="3" key="1">
    <citation type="journal article" date="2013" name="G3 (Bethesda)">
        <title>Comparative genomics of a plant-pathogenic fungus, Pyrenophora tritici-repentis, reveals transduplication and the impact of repeat elements on pathogenicity and population divergence.</title>
        <authorList>
            <person name="Manning V.A."/>
            <person name="Pandelova I."/>
            <person name="Dhillon B."/>
            <person name="Wilhelm L.J."/>
            <person name="Goodwin S.B."/>
            <person name="Berlin A.M."/>
            <person name="Figueroa M."/>
            <person name="Freitag M."/>
            <person name="Hane J.K."/>
            <person name="Henrissat B."/>
            <person name="Holman W.H."/>
            <person name="Kodira C.D."/>
            <person name="Martin J."/>
            <person name="Oliver R.P."/>
            <person name="Robbertse B."/>
            <person name="Schackwitz W."/>
            <person name="Schwartz D.C."/>
            <person name="Spatafora J.W."/>
            <person name="Turgeon B.G."/>
            <person name="Yandava C."/>
            <person name="Young S."/>
            <person name="Zhou S."/>
            <person name="Zeng Q."/>
            <person name="Grigoriev I.V."/>
            <person name="Ma L.-J."/>
            <person name="Ciuffetti L.M."/>
        </authorList>
    </citation>
    <scope>NUCLEOTIDE SEQUENCE [LARGE SCALE GENOMIC DNA]</scope>
    <source>
        <strain evidence="3">Pt-1C-BFP</strain>
    </source>
</reference>
<accession>B2W389</accession>
<gene>
    <name evidence="2" type="ORF">PTRG_04939</name>
</gene>
<dbReference type="InParanoid" id="B2W389"/>
<dbReference type="AlphaFoldDB" id="B2W389"/>
<protein>
    <submittedName>
        <fullName evidence="2">Uncharacterized protein</fullName>
    </submittedName>
</protein>
<evidence type="ECO:0000313" key="3">
    <source>
        <dbReference type="Proteomes" id="UP000001471"/>
    </source>
</evidence>
<feature type="compositionally biased region" description="Polar residues" evidence="1">
    <location>
        <begin position="41"/>
        <end position="55"/>
    </location>
</feature>
<organism evidence="2 3">
    <name type="scientific">Pyrenophora tritici-repentis (strain Pt-1C-BFP)</name>
    <name type="common">Wheat tan spot fungus</name>
    <name type="synonym">Drechslera tritici-repentis</name>
    <dbReference type="NCBI Taxonomy" id="426418"/>
    <lineage>
        <taxon>Eukaryota</taxon>
        <taxon>Fungi</taxon>
        <taxon>Dikarya</taxon>
        <taxon>Ascomycota</taxon>
        <taxon>Pezizomycotina</taxon>
        <taxon>Dothideomycetes</taxon>
        <taxon>Pleosporomycetidae</taxon>
        <taxon>Pleosporales</taxon>
        <taxon>Pleosporineae</taxon>
        <taxon>Pleosporaceae</taxon>
        <taxon>Pyrenophora</taxon>
    </lineage>
</organism>
<dbReference type="HOGENOM" id="CLU_1619909_0_0_1"/>
<dbReference type="Proteomes" id="UP000001471">
    <property type="component" value="Unassembled WGS sequence"/>
</dbReference>
<feature type="compositionally biased region" description="Low complexity" evidence="1">
    <location>
        <begin position="62"/>
        <end position="72"/>
    </location>
</feature>
<proteinExistence type="predicted"/>
<dbReference type="EMBL" id="DS231618">
    <property type="protein sequence ID" value="EDU47846.1"/>
    <property type="molecule type" value="Genomic_DNA"/>
</dbReference>
<feature type="region of interest" description="Disordered" evidence="1">
    <location>
        <begin position="1"/>
        <end position="125"/>
    </location>
</feature>
<sequence length="164" mass="18055">MSTVYTSQFPPNRHFIFTMSSETAPAWGKEAEQSNKDDTTHPTASRPSHNTNPKSNLRPHRSSSAAVPRPAAGKLAAQPILKLHHSTDADIPSPRRRRRAGGRLVPGAGRGGTEQAGTRDEEWETRANRESLDGLFVSSGEKKNWKVMLRSSLEEPNECNDGDK</sequence>
<feature type="compositionally biased region" description="Basic and acidic residues" evidence="1">
    <location>
        <begin position="29"/>
        <end position="40"/>
    </location>
</feature>
<feature type="compositionally biased region" description="Polar residues" evidence="1">
    <location>
        <begin position="1"/>
        <end position="10"/>
    </location>
</feature>
<evidence type="ECO:0000313" key="2">
    <source>
        <dbReference type="EMBL" id="EDU47846.1"/>
    </source>
</evidence>
<evidence type="ECO:0000256" key="1">
    <source>
        <dbReference type="SAM" id="MobiDB-lite"/>
    </source>
</evidence>
<name>B2W389_PYRTR</name>